<dbReference type="AlphaFoldDB" id="A0AAC8UVG1"/>
<keyword evidence="4" id="KW-1185">Reference proteome</keyword>
<evidence type="ECO:0000256" key="1">
    <source>
        <dbReference type="SAM" id="MobiDB-lite"/>
    </source>
</evidence>
<protein>
    <submittedName>
        <fullName evidence="3">Uncharacterized protein</fullName>
    </submittedName>
</protein>
<feature type="chain" id="PRO_5042003037" evidence="2">
    <location>
        <begin position="28"/>
        <end position="503"/>
    </location>
</feature>
<dbReference type="KEGG" id="lko:ABN16_02305"/>
<evidence type="ECO:0000313" key="4">
    <source>
        <dbReference type="Proteomes" id="UP000036000"/>
    </source>
</evidence>
<name>A0AAC8UVG1_9LACO</name>
<gene>
    <name evidence="3" type="ORF">ABN16_02305</name>
</gene>
<dbReference type="SUPFAM" id="SSF49899">
    <property type="entry name" value="Concanavalin A-like lectins/glucanases"/>
    <property type="match status" value="1"/>
</dbReference>
<organism evidence="3 4">
    <name type="scientific">Levilactobacillus koreensis</name>
    <dbReference type="NCBI Taxonomy" id="637971"/>
    <lineage>
        <taxon>Bacteria</taxon>
        <taxon>Bacillati</taxon>
        <taxon>Bacillota</taxon>
        <taxon>Bacilli</taxon>
        <taxon>Lactobacillales</taxon>
        <taxon>Lactobacillaceae</taxon>
        <taxon>Levilactobacillus</taxon>
    </lineage>
</organism>
<evidence type="ECO:0000256" key="2">
    <source>
        <dbReference type="SAM" id="SignalP"/>
    </source>
</evidence>
<dbReference type="EMBL" id="CP012033">
    <property type="protein sequence ID" value="AKP63940.1"/>
    <property type="molecule type" value="Genomic_DNA"/>
</dbReference>
<dbReference type="Proteomes" id="UP000036000">
    <property type="component" value="Chromosome"/>
</dbReference>
<evidence type="ECO:0000313" key="3">
    <source>
        <dbReference type="EMBL" id="AKP63940.1"/>
    </source>
</evidence>
<keyword evidence="2" id="KW-0732">Signal</keyword>
<reference evidence="3 4" key="1">
    <citation type="submission" date="2015-07" db="EMBL/GenBank/DDBJ databases">
        <title>Lactobacillus korensis/26-25/ whole genome sequencing.</title>
        <authorList>
            <person name="Kim M.K."/>
            <person name="Im W.-T."/>
            <person name="Srinivasan S."/>
            <person name="Lee J.-J."/>
        </authorList>
    </citation>
    <scope>NUCLEOTIDE SEQUENCE [LARGE SCALE GENOMIC DNA]</scope>
    <source>
        <strain evidence="3 4">26-25</strain>
    </source>
</reference>
<accession>A0AAC8UVG1</accession>
<dbReference type="InterPro" id="IPR013320">
    <property type="entry name" value="ConA-like_dom_sf"/>
</dbReference>
<feature type="compositionally biased region" description="Polar residues" evidence="1">
    <location>
        <begin position="467"/>
        <end position="478"/>
    </location>
</feature>
<dbReference type="Gene3D" id="2.60.120.200">
    <property type="match status" value="1"/>
</dbReference>
<proteinExistence type="predicted"/>
<sequence length="503" mass="54551">MKMKHVLTGIVVAVAAGVLGGSVVGHADADYDHAVQTMPRGLPIEGNFHIPYFMNSVIPNSAETVTSPSDSSRQAVQITNDSNQVGSVWADRNKYYFDFTKNQRAAMWMYFGNMGDYWKAGDGMAFVVQNDYRGEQAIATTNFSTAPAVGQTLGVWGYASSLPNENETNVARRAIQNSWALEFDTFTNMKSPESANAIPGSFDFQVGSQNGVDKPQPHIASNYPGVSGKRATYETMNFEKDSYTMMTHNGLIKTPLSDGSWHHVTIDYKAPTDGTTVGSMTYTINDKRLPGSGVQEKQSSTVDFNYSLLKDPDTTGTHIPNTGLWGFTGTTGNINWENNLVVFEQMPGLVDANGSAKIYNRSHLDASGKPTEISAGQNVTGGDRLRLDYQLQYNTGRVDWDNIAAEIHLPDHVMVNAGTITYANGKTETVDLSNLSGQDLSFKLGQLLNAENRTATISLDGKADNPASDTPVTSQTSKFSGPNAIVTADTPAFNLVHSNVDFN</sequence>
<feature type="region of interest" description="Disordered" evidence="1">
    <location>
        <begin position="459"/>
        <end position="478"/>
    </location>
</feature>
<feature type="signal peptide" evidence="2">
    <location>
        <begin position="1"/>
        <end position="27"/>
    </location>
</feature>
<dbReference type="RefSeq" id="WP_048732585.1">
    <property type="nucleotide sequence ID" value="NZ_CP012033.1"/>
</dbReference>